<protein>
    <submittedName>
        <fullName evidence="2">Uncharacterized protein</fullName>
    </submittedName>
</protein>
<organism evidence="2 3">
    <name type="scientific">Aspergillus tanneri</name>
    <dbReference type="NCBI Taxonomy" id="1220188"/>
    <lineage>
        <taxon>Eukaryota</taxon>
        <taxon>Fungi</taxon>
        <taxon>Dikarya</taxon>
        <taxon>Ascomycota</taxon>
        <taxon>Pezizomycotina</taxon>
        <taxon>Eurotiomycetes</taxon>
        <taxon>Eurotiomycetidae</taxon>
        <taxon>Eurotiales</taxon>
        <taxon>Aspergillaceae</taxon>
        <taxon>Aspergillus</taxon>
        <taxon>Aspergillus subgen. Circumdati</taxon>
    </lineage>
</organism>
<gene>
    <name evidence="2" type="ORF">EYZ11_013053</name>
</gene>
<name>A0A4S3IYN3_9EURO</name>
<dbReference type="Proteomes" id="UP000308092">
    <property type="component" value="Unassembled WGS sequence"/>
</dbReference>
<dbReference type="AlphaFoldDB" id="A0A4S3IYN3"/>
<feature type="compositionally biased region" description="Low complexity" evidence="1">
    <location>
        <begin position="39"/>
        <end position="58"/>
    </location>
</feature>
<accession>A0A4S3IYN3</accession>
<dbReference type="EMBL" id="SOSA01001177">
    <property type="protein sequence ID" value="THC87500.1"/>
    <property type="molecule type" value="Genomic_DNA"/>
</dbReference>
<dbReference type="VEuPathDB" id="FungiDB:EYZ11_013053"/>
<keyword evidence="3" id="KW-1185">Reference proteome</keyword>
<evidence type="ECO:0000313" key="3">
    <source>
        <dbReference type="Proteomes" id="UP000308092"/>
    </source>
</evidence>
<comment type="caution">
    <text evidence="2">The sequence shown here is derived from an EMBL/GenBank/DDBJ whole genome shotgun (WGS) entry which is preliminary data.</text>
</comment>
<evidence type="ECO:0000313" key="2">
    <source>
        <dbReference type="EMBL" id="THC87500.1"/>
    </source>
</evidence>
<reference evidence="2 3" key="1">
    <citation type="submission" date="2019-03" db="EMBL/GenBank/DDBJ databases">
        <title>The genome sequence of a newly discovered highly antifungal drug resistant Aspergillus species, Aspergillus tanneri NIH 1004.</title>
        <authorList>
            <person name="Mounaud S."/>
            <person name="Singh I."/>
            <person name="Joardar V."/>
            <person name="Pakala S."/>
            <person name="Pakala S."/>
            <person name="Venepally P."/>
            <person name="Hoover J."/>
            <person name="Nierman W."/>
            <person name="Chung J."/>
            <person name="Losada L."/>
        </authorList>
    </citation>
    <scope>NUCLEOTIDE SEQUENCE [LARGE SCALE GENOMIC DNA]</scope>
    <source>
        <strain evidence="2 3">NIH1004</strain>
    </source>
</reference>
<evidence type="ECO:0000256" key="1">
    <source>
        <dbReference type="SAM" id="MobiDB-lite"/>
    </source>
</evidence>
<proteinExistence type="predicted"/>
<feature type="region of interest" description="Disordered" evidence="1">
    <location>
        <begin position="39"/>
        <end position="77"/>
    </location>
</feature>
<sequence>MNGLSNLNGRAASDRVGLSWSQYNGRAYAVSNNLLELGSSANPTTAPTTSVNPAASPTGPKQLSKRPAFQTNTDGVKPSKKEIHMPWWQSYYPNYISFGRYIWTTPLSGYYGGNVRRAPRESLSTVGIPKDYPACNPYQFGAWFHLPSLRSLAIWLKTQQEFLIPGVLSNITQLNTLIIARSTIQEDQVPSLLSETGSLRTLHLGLEYYPPPFGDRFREIGEEELRKPFHRFLKHFPRLTSVEVPVELLIGWDPEPSVDLTMVLPSTLEQLCIREELVYLTPRDWRDYWTEKSLEDCLLENASRLQSHMPDLRQIRLRSWAPTERGNVRRVKQRLIVYTKFKQLGIQFDLVFDHMSTGLWI</sequence>